<organism evidence="2 3">
    <name type="scientific">Acetonema longum DSM 6540</name>
    <dbReference type="NCBI Taxonomy" id="1009370"/>
    <lineage>
        <taxon>Bacteria</taxon>
        <taxon>Bacillati</taxon>
        <taxon>Bacillota</taxon>
        <taxon>Negativicutes</taxon>
        <taxon>Acetonemataceae</taxon>
        <taxon>Acetonema</taxon>
    </lineage>
</organism>
<dbReference type="RefSeq" id="WP_004096879.1">
    <property type="nucleotide sequence ID" value="NZ_AFGF01000129.1"/>
</dbReference>
<keyword evidence="3" id="KW-1185">Reference proteome</keyword>
<gene>
    <name evidence="2" type="ORF">ALO_14727</name>
</gene>
<keyword evidence="1" id="KW-0812">Transmembrane</keyword>
<feature type="transmembrane region" description="Helical" evidence="1">
    <location>
        <begin position="92"/>
        <end position="115"/>
    </location>
</feature>
<keyword evidence="1" id="KW-0472">Membrane</keyword>
<reference evidence="2 3" key="1">
    <citation type="journal article" date="2011" name="EMBO J.">
        <title>Structural diversity of bacterial flagellar motors.</title>
        <authorList>
            <person name="Chen S."/>
            <person name="Beeby M."/>
            <person name="Murphy G.E."/>
            <person name="Leadbetter J.R."/>
            <person name="Hendrixson D.R."/>
            <person name="Briegel A."/>
            <person name="Li Z."/>
            <person name="Shi J."/>
            <person name="Tocheva E.I."/>
            <person name="Muller A."/>
            <person name="Dobro M.J."/>
            <person name="Jensen G.J."/>
        </authorList>
    </citation>
    <scope>NUCLEOTIDE SEQUENCE [LARGE SCALE GENOMIC DNA]</scope>
    <source>
        <strain evidence="2 3">DSM 6540</strain>
    </source>
</reference>
<evidence type="ECO:0000256" key="1">
    <source>
        <dbReference type="SAM" id="Phobius"/>
    </source>
</evidence>
<proteinExistence type="predicted"/>
<dbReference type="eggNOG" id="ENOG5033X5P">
    <property type="taxonomic scope" value="Bacteria"/>
</dbReference>
<accession>F7NLH3</accession>
<dbReference type="NCBIfam" id="NF041644">
    <property type="entry name" value="CBO0543_fam"/>
    <property type="match status" value="1"/>
</dbReference>
<dbReference type="Proteomes" id="UP000003240">
    <property type="component" value="Unassembled WGS sequence"/>
</dbReference>
<dbReference type="OrthoDB" id="1679483at2"/>
<feature type="transmembrane region" description="Helical" evidence="1">
    <location>
        <begin position="63"/>
        <end position="80"/>
    </location>
</feature>
<feature type="transmembrane region" description="Helical" evidence="1">
    <location>
        <begin position="124"/>
        <end position="148"/>
    </location>
</feature>
<evidence type="ECO:0000313" key="3">
    <source>
        <dbReference type="Proteomes" id="UP000003240"/>
    </source>
</evidence>
<dbReference type="STRING" id="1009370.ALO_14727"/>
<evidence type="ECO:0000313" key="2">
    <source>
        <dbReference type="EMBL" id="EGO63116.1"/>
    </source>
</evidence>
<feature type="transmembrane region" description="Helical" evidence="1">
    <location>
        <begin position="154"/>
        <end position="174"/>
    </location>
</feature>
<dbReference type="EMBL" id="AFGF01000129">
    <property type="protein sequence ID" value="EGO63116.1"/>
    <property type="molecule type" value="Genomic_DNA"/>
</dbReference>
<dbReference type="AlphaFoldDB" id="F7NLH3"/>
<sequence>MLLTVSGMPAETEIQKLLTSAHMEEWLQHDLFHLRWWLLLGLSIFVVAVWWKLLDKRRLPEIILYAVLMMLVMMGVDEYGEELTLWNYPFDLLPIFPVITAINLWILPLAFSLVYQNCSTRKSFALTTVLVAAFISFVFEPALTWWGYYQLLKWQYYYSFLVYLTVSFFIRWIVVRISSIGKKAKKQPC</sequence>
<comment type="caution">
    <text evidence="2">The sequence shown here is derived from an EMBL/GenBank/DDBJ whole genome shotgun (WGS) entry which is preliminary data.</text>
</comment>
<protein>
    <submittedName>
        <fullName evidence="2">Uncharacterized protein</fullName>
    </submittedName>
</protein>
<name>F7NLH3_9FIRM</name>
<feature type="transmembrane region" description="Helical" evidence="1">
    <location>
        <begin position="34"/>
        <end position="51"/>
    </location>
</feature>
<keyword evidence="1" id="KW-1133">Transmembrane helix</keyword>
<dbReference type="InterPro" id="IPR048147">
    <property type="entry name" value="CBO0543-like"/>
</dbReference>